<dbReference type="AlphaFoldDB" id="A0A445MMN1"/>
<organism evidence="1">
    <name type="scientific">Ensete ventricosum</name>
    <name type="common">Abyssinian banana</name>
    <name type="synonym">Musa ensete</name>
    <dbReference type="NCBI Taxonomy" id="4639"/>
    <lineage>
        <taxon>Eukaryota</taxon>
        <taxon>Viridiplantae</taxon>
        <taxon>Streptophyta</taxon>
        <taxon>Embryophyta</taxon>
        <taxon>Tracheophyta</taxon>
        <taxon>Spermatophyta</taxon>
        <taxon>Magnoliopsida</taxon>
        <taxon>Liliopsida</taxon>
        <taxon>Zingiberales</taxon>
        <taxon>Musaceae</taxon>
        <taxon>Ensete</taxon>
    </lineage>
</organism>
<sequence>MPCVVGRLGLFLHGFFFRFKGFFRCFIILILRWFNHEELALFAAMFAAPRFVVMPTQLIGRSFVKLVSCQLFWCRGLDGSRGGSRPRHGCSGSDPYPSYLVVQLFFLDMREENHRHKSVRLGLPGVHRELAEGDRELTGSSPKVIGSVSGVHRKMIERLAESSSEDARKFIESSEDRLTCRTIRMIIIVLVYRS</sequence>
<evidence type="ECO:0000313" key="1">
    <source>
        <dbReference type="EMBL" id="RZR75496.1"/>
    </source>
</evidence>
<proteinExistence type="predicted"/>
<gene>
    <name evidence="1" type="ORF">BHM03_00059303</name>
</gene>
<protein>
    <submittedName>
        <fullName evidence="1">Uncharacterized protein</fullName>
    </submittedName>
</protein>
<accession>A0A445MMN1</accession>
<name>A0A445MMN1_ENSVE</name>
<reference evidence="1" key="1">
    <citation type="journal article" date="2018" name="Data Brief">
        <title>Genome sequence data from 17 accessions of Ensete ventricosum, a staple food crop for millions in Ethiopia.</title>
        <authorList>
            <person name="Yemataw Z."/>
            <person name="Muzemil S."/>
            <person name="Ambachew D."/>
            <person name="Tripathi L."/>
            <person name="Tesfaye K."/>
            <person name="Chala A."/>
            <person name="Farbos A."/>
            <person name="O'Neill P."/>
            <person name="Moore K."/>
            <person name="Grant M."/>
            <person name="Studholme D.J."/>
        </authorList>
    </citation>
    <scope>NUCLEOTIDE SEQUENCE [LARGE SCALE GENOMIC DNA]</scope>
    <source>
        <tissue evidence="1">Leaf</tissue>
    </source>
</reference>
<dbReference type="Proteomes" id="UP000290560">
    <property type="component" value="Unassembled WGS sequence"/>
</dbReference>
<dbReference type="EMBL" id="KV876856">
    <property type="protein sequence ID" value="RZR75496.1"/>
    <property type="molecule type" value="Genomic_DNA"/>
</dbReference>